<protein>
    <recommendedName>
        <fullName evidence="5">FtsK domain-containing protein</fullName>
    </recommendedName>
</protein>
<dbReference type="PROSITE" id="PS50901">
    <property type="entry name" value="FTSK"/>
    <property type="match status" value="1"/>
</dbReference>
<evidence type="ECO:0000256" key="3">
    <source>
        <dbReference type="PROSITE-ProRule" id="PRU00289"/>
    </source>
</evidence>
<dbReference type="InterPro" id="IPR002543">
    <property type="entry name" value="FtsK_dom"/>
</dbReference>
<feature type="domain" description="FtsK" evidence="5">
    <location>
        <begin position="424"/>
        <end position="657"/>
    </location>
</feature>
<evidence type="ECO:0000256" key="1">
    <source>
        <dbReference type="ARBA" id="ARBA00022741"/>
    </source>
</evidence>
<feature type="compositionally biased region" description="Basic and acidic residues" evidence="4">
    <location>
        <begin position="243"/>
        <end position="273"/>
    </location>
</feature>
<comment type="caution">
    <text evidence="6">The sequence shown here is derived from an EMBL/GenBank/DDBJ whole genome shotgun (WGS) entry which is preliminary data.</text>
</comment>
<dbReference type="EMBL" id="JAVDYC010000001">
    <property type="protein sequence ID" value="MDR7323823.1"/>
    <property type="molecule type" value="Genomic_DNA"/>
</dbReference>
<sequence length="977" mass="103398">MADDETDVSRAAALHRQAAAVLAAADAGLHALTPAPADLQAQRGLAERLAAAAAMLVPGWLGANLATGQVPPESPAGRPAFVRVGTARPLPEAGFPAVVPLAGTGHLTVDADGRDPRTAALLRAVLLRLLASTEPGSLLVRAVDGADDAVFAPFAALAEAGLMPPPVTDPEGLRAVLAEAEQWLRLRAPRLPDSRKPDTPGTHPRTQSAPAPHPQDTHTHSTHTHSTHVQNAPTHDTPTQDTHLPEHRVLAPRGLESRHTDARRPEQRKREQRRDDKRLFLLVVSSFPAGAEPVDLLRFRELAARGPEAGLHLLVAGWPPPALATGLPAQPLPLSTPITLREAYAIVGDPPGASFAAQPNDVGLNSPVLLDGDPPAEMLAAVCRRLASGFLAFERPSLREVLPAELWAEDGTEGLVTVVGRDGERTVTVQLTDLAPHWLIGGRRSSGKSAFLTAALAGLTARYSPDDLTLFVIDGPSGTQTSGTHTSSNHTNAGGGTHTSGSAARTAGGDSAPHLRHVDGDAERILHRLTQELNRRAALAARHGTTRFADLRTALATEARQRAHARPKDTARRDSGPQETNPRIVCVIDEFVPLLQARPELLEPLTAISRGARSCGIHLVLTSRSPRAIPALHERDGLFAQWTVRIALPGGGDVLEPTNESAQSLPAGTAVVNTAGGLGGPRNATRGHERLVRFPNPDADHKALSELHSRLNAALPRPRTTQPNRPEQPNPPEQQERPEQRDRPATPSVEVLLGRPVSARSTGTPPPPVAFPLDAAPGRHLAIIGAAPQAPDLLHAATRSVSAHLAPGTARFLVCTLVPDADRHAAALTAALVRRHEVEHLDAAGLTKALELEEPAYLVVFGLDAGDRVTLPPDRLTRLLRTGPANGVHLLSWWRGAHRLTGDLSAAAAEISGLALLDLPADEIDHLIGGGSEPAGALLHDRRSGISTPFIPFRTEPKQHVLPAPRSTARPAEARET</sequence>
<evidence type="ECO:0000256" key="4">
    <source>
        <dbReference type="SAM" id="MobiDB-lite"/>
    </source>
</evidence>
<dbReference type="RefSeq" id="WP_310416300.1">
    <property type="nucleotide sequence ID" value="NZ_JAVDYC010000001.1"/>
</dbReference>
<keyword evidence="1 3" id="KW-0547">Nucleotide-binding</keyword>
<organism evidence="6 7">
    <name type="scientific">Catenuloplanes niger</name>
    <dbReference type="NCBI Taxonomy" id="587534"/>
    <lineage>
        <taxon>Bacteria</taxon>
        <taxon>Bacillati</taxon>
        <taxon>Actinomycetota</taxon>
        <taxon>Actinomycetes</taxon>
        <taxon>Micromonosporales</taxon>
        <taxon>Micromonosporaceae</taxon>
        <taxon>Catenuloplanes</taxon>
    </lineage>
</organism>
<dbReference type="SUPFAM" id="SSF52540">
    <property type="entry name" value="P-loop containing nucleoside triphosphate hydrolases"/>
    <property type="match status" value="1"/>
</dbReference>
<dbReference type="InterPro" id="IPR027417">
    <property type="entry name" value="P-loop_NTPase"/>
</dbReference>
<feature type="compositionally biased region" description="Polar residues" evidence="4">
    <location>
        <begin position="229"/>
        <end position="242"/>
    </location>
</feature>
<feature type="region of interest" description="Disordered" evidence="4">
    <location>
        <begin position="479"/>
        <end position="516"/>
    </location>
</feature>
<gene>
    <name evidence="6" type="ORF">J2S44_004073</name>
</gene>
<keyword evidence="2 3" id="KW-0067">ATP-binding</keyword>
<evidence type="ECO:0000256" key="2">
    <source>
        <dbReference type="ARBA" id="ARBA00022840"/>
    </source>
</evidence>
<evidence type="ECO:0000259" key="5">
    <source>
        <dbReference type="PROSITE" id="PS50901"/>
    </source>
</evidence>
<feature type="region of interest" description="Disordered" evidence="4">
    <location>
        <begin position="559"/>
        <end position="580"/>
    </location>
</feature>
<reference evidence="6 7" key="1">
    <citation type="submission" date="2023-07" db="EMBL/GenBank/DDBJ databases">
        <title>Sequencing the genomes of 1000 actinobacteria strains.</title>
        <authorList>
            <person name="Klenk H.-P."/>
        </authorList>
    </citation>
    <scope>NUCLEOTIDE SEQUENCE [LARGE SCALE GENOMIC DNA]</scope>
    <source>
        <strain evidence="6 7">DSM 44711</strain>
    </source>
</reference>
<evidence type="ECO:0000313" key="7">
    <source>
        <dbReference type="Proteomes" id="UP001183629"/>
    </source>
</evidence>
<dbReference type="Gene3D" id="3.40.50.300">
    <property type="entry name" value="P-loop containing nucleotide triphosphate hydrolases"/>
    <property type="match status" value="2"/>
</dbReference>
<dbReference type="AlphaFoldDB" id="A0AAE3ZPT3"/>
<accession>A0AAE3ZPT3</accession>
<evidence type="ECO:0000313" key="6">
    <source>
        <dbReference type="EMBL" id="MDR7323823.1"/>
    </source>
</evidence>
<dbReference type="GO" id="GO:0003677">
    <property type="term" value="F:DNA binding"/>
    <property type="evidence" value="ECO:0007669"/>
    <property type="project" value="InterPro"/>
</dbReference>
<feature type="compositionally biased region" description="Basic and acidic residues" evidence="4">
    <location>
        <begin position="566"/>
        <end position="576"/>
    </location>
</feature>
<proteinExistence type="predicted"/>
<feature type="region of interest" description="Disordered" evidence="4">
    <location>
        <begin position="187"/>
        <end position="273"/>
    </location>
</feature>
<dbReference type="Pfam" id="PF01580">
    <property type="entry name" value="FtsK_SpoIIIE"/>
    <property type="match status" value="2"/>
</dbReference>
<feature type="compositionally biased region" description="Basic and acidic residues" evidence="4">
    <location>
        <begin position="734"/>
        <end position="744"/>
    </location>
</feature>
<dbReference type="InterPro" id="IPR050206">
    <property type="entry name" value="FtsK/SpoIIIE/SftA"/>
</dbReference>
<dbReference type="Proteomes" id="UP001183629">
    <property type="component" value="Unassembled WGS sequence"/>
</dbReference>
<dbReference type="PANTHER" id="PTHR22683">
    <property type="entry name" value="SPORULATION PROTEIN RELATED"/>
    <property type="match status" value="1"/>
</dbReference>
<feature type="compositionally biased region" description="Low complexity" evidence="4">
    <location>
        <begin position="479"/>
        <end position="492"/>
    </location>
</feature>
<feature type="region of interest" description="Disordered" evidence="4">
    <location>
        <begin position="957"/>
        <end position="977"/>
    </location>
</feature>
<name>A0AAE3ZPT3_9ACTN</name>
<keyword evidence="7" id="KW-1185">Reference proteome</keyword>
<feature type="region of interest" description="Disordered" evidence="4">
    <location>
        <begin position="714"/>
        <end position="749"/>
    </location>
</feature>
<feature type="binding site" evidence="3">
    <location>
        <begin position="442"/>
        <end position="449"/>
    </location>
    <ligand>
        <name>ATP</name>
        <dbReference type="ChEBI" id="CHEBI:30616"/>
    </ligand>
</feature>
<dbReference type="GO" id="GO:0005524">
    <property type="term" value="F:ATP binding"/>
    <property type="evidence" value="ECO:0007669"/>
    <property type="project" value="UniProtKB-UniRule"/>
</dbReference>
<dbReference type="PANTHER" id="PTHR22683:SF41">
    <property type="entry name" value="DNA TRANSLOCASE FTSK"/>
    <property type="match status" value="1"/>
</dbReference>
<feature type="compositionally biased region" description="Low complexity" evidence="4">
    <location>
        <begin position="499"/>
        <end position="512"/>
    </location>
</feature>